<keyword evidence="3 4" id="KW-0520">NAD</keyword>
<dbReference type="PANTHER" id="PTHR43128">
    <property type="entry name" value="L-2-HYDROXYCARBOXYLATE DEHYDROGENASE (NAD(P)(+))"/>
    <property type="match status" value="1"/>
</dbReference>
<dbReference type="InterPro" id="IPR011275">
    <property type="entry name" value="Malate_DH_type3"/>
</dbReference>
<evidence type="ECO:0000313" key="11">
    <source>
        <dbReference type="Proteomes" id="UP000245125"/>
    </source>
</evidence>
<dbReference type="AlphaFoldDB" id="A0A2U3QIA2"/>
<dbReference type="NCBIfam" id="NF004863">
    <property type="entry name" value="PRK06223.1"/>
    <property type="match status" value="1"/>
</dbReference>
<dbReference type="Pfam" id="PF00056">
    <property type="entry name" value="Ldh_1_N"/>
    <property type="match status" value="1"/>
</dbReference>
<feature type="domain" description="Lactate/malate dehydrogenase N-terminal" evidence="8">
    <location>
        <begin position="3"/>
        <end position="142"/>
    </location>
</feature>
<feature type="binding site" evidence="4 6">
    <location>
        <position position="120"/>
    </location>
    <ligand>
        <name>substrate</name>
    </ligand>
</feature>
<feature type="binding site" evidence="4 7">
    <location>
        <begin position="9"/>
        <end position="14"/>
    </location>
    <ligand>
        <name>NAD(+)</name>
        <dbReference type="ChEBI" id="CHEBI:57540"/>
    </ligand>
</feature>
<dbReference type="FunFam" id="3.40.50.720:FF:000018">
    <property type="entry name" value="Malate dehydrogenase"/>
    <property type="match status" value="1"/>
</dbReference>
<evidence type="ECO:0000256" key="1">
    <source>
        <dbReference type="ARBA" id="ARBA00022532"/>
    </source>
</evidence>
<feature type="binding site" evidence="4 6">
    <location>
        <position position="88"/>
    </location>
    <ligand>
        <name>substrate</name>
    </ligand>
</feature>
<feature type="binding site" evidence="4 6">
    <location>
        <position position="151"/>
    </location>
    <ligand>
        <name>substrate</name>
    </ligand>
</feature>
<dbReference type="InterPro" id="IPR022383">
    <property type="entry name" value="Lactate/malate_DH_C"/>
</dbReference>
<dbReference type="PIRSF" id="PIRSF000102">
    <property type="entry name" value="Lac_mal_DH"/>
    <property type="match status" value="1"/>
</dbReference>
<comment type="catalytic activity">
    <reaction evidence="4">
        <text>(S)-malate + NAD(+) = oxaloacetate + NADH + H(+)</text>
        <dbReference type="Rhea" id="RHEA:21432"/>
        <dbReference type="ChEBI" id="CHEBI:15378"/>
        <dbReference type="ChEBI" id="CHEBI:15589"/>
        <dbReference type="ChEBI" id="CHEBI:16452"/>
        <dbReference type="ChEBI" id="CHEBI:57540"/>
        <dbReference type="ChEBI" id="CHEBI:57945"/>
        <dbReference type="EC" id="1.1.1.37"/>
    </reaction>
</comment>
<feature type="binding site" evidence="4 7">
    <location>
        <position position="95"/>
    </location>
    <ligand>
        <name>NAD(+)</name>
        <dbReference type="ChEBI" id="CHEBI:57540"/>
    </ligand>
</feature>
<accession>A0A2U3QIA2</accession>
<organism evidence="10 11">
    <name type="scientific">Candidatus Sulfobium mesophilum</name>
    <dbReference type="NCBI Taxonomy" id="2016548"/>
    <lineage>
        <taxon>Bacteria</taxon>
        <taxon>Pseudomonadati</taxon>
        <taxon>Nitrospirota</taxon>
        <taxon>Nitrospiria</taxon>
        <taxon>Nitrospirales</taxon>
        <taxon>Nitrospiraceae</taxon>
        <taxon>Candidatus Sulfobium</taxon>
    </lineage>
</organism>
<dbReference type="Proteomes" id="UP000245125">
    <property type="component" value="Unassembled WGS sequence"/>
</dbReference>
<evidence type="ECO:0000259" key="8">
    <source>
        <dbReference type="Pfam" id="PF00056"/>
    </source>
</evidence>
<proteinExistence type="inferred from homology"/>
<dbReference type="EMBL" id="OUUY01000091">
    <property type="protein sequence ID" value="SPQ01136.1"/>
    <property type="molecule type" value="Genomic_DNA"/>
</dbReference>
<feature type="binding site" evidence="4 7">
    <location>
        <position position="33"/>
    </location>
    <ligand>
        <name>NAD(+)</name>
        <dbReference type="ChEBI" id="CHEBI:57540"/>
    </ligand>
</feature>
<evidence type="ECO:0000313" key="10">
    <source>
        <dbReference type="EMBL" id="SPQ01136.1"/>
    </source>
</evidence>
<dbReference type="GO" id="GO:0006089">
    <property type="term" value="P:lactate metabolic process"/>
    <property type="evidence" value="ECO:0007669"/>
    <property type="project" value="TreeGrafter"/>
</dbReference>
<dbReference type="InterPro" id="IPR015955">
    <property type="entry name" value="Lactate_DH/Glyco_Ohase_4_C"/>
</dbReference>
<keyword evidence="2 4" id="KW-0560">Oxidoreductase</keyword>
<evidence type="ECO:0000256" key="5">
    <source>
        <dbReference type="PIRSR" id="PIRSR000102-1"/>
    </source>
</evidence>
<dbReference type="OrthoDB" id="9802969at2"/>
<gene>
    <name evidence="4 10" type="primary">mdh</name>
    <name evidence="10" type="ORF">NBG4_440008</name>
</gene>
<feature type="domain" description="Lactate/malate dehydrogenase C-terminal" evidence="9">
    <location>
        <begin position="147"/>
        <end position="304"/>
    </location>
</feature>
<feature type="binding site" evidence="4 7">
    <location>
        <begin position="118"/>
        <end position="120"/>
    </location>
    <ligand>
        <name>NAD(+)</name>
        <dbReference type="ChEBI" id="CHEBI:57540"/>
    </ligand>
</feature>
<comment type="similarity">
    <text evidence="4">Belongs to the LDH/MDH superfamily. MDH type 3 family.</text>
</comment>
<comment type="function">
    <text evidence="4">Catalyzes the reversible oxidation of malate to oxaloacetate.</text>
</comment>
<evidence type="ECO:0000256" key="4">
    <source>
        <dbReference type="HAMAP-Rule" id="MF_00487"/>
    </source>
</evidence>
<evidence type="ECO:0000259" key="9">
    <source>
        <dbReference type="Pfam" id="PF02866"/>
    </source>
</evidence>
<dbReference type="InterPro" id="IPR001557">
    <property type="entry name" value="L-lactate/malate_DH"/>
</dbReference>
<dbReference type="SUPFAM" id="SSF51735">
    <property type="entry name" value="NAD(P)-binding Rossmann-fold domains"/>
    <property type="match status" value="1"/>
</dbReference>
<dbReference type="Pfam" id="PF02866">
    <property type="entry name" value="Ldh_1_C"/>
    <property type="match status" value="1"/>
</dbReference>
<dbReference type="GO" id="GO:0004459">
    <property type="term" value="F:L-lactate dehydrogenase (NAD+) activity"/>
    <property type="evidence" value="ECO:0007669"/>
    <property type="project" value="TreeGrafter"/>
</dbReference>
<name>A0A2U3QIA2_9BACT</name>
<keyword evidence="11" id="KW-1185">Reference proteome</keyword>
<dbReference type="Gene3D" id="3.40.50.720">
    <property type="entry name" value="NAD(P)-binding Rossmann-like Domain"/>
    <property type="match status" value="1"/>
</dbReference>
<dbReference type="CDD" id="cd01339">
    <property type="entry name" value="LDH-like_MDH"/>
    <property type="match status" value="1"/>
</dbReference>
<dbReference type="InterPro" id="IPR001236">
    <property type="entry name" value="Lactate/malate_DH_N"/>
</dbReference>
<keyword evidence="1 4" id="KW-0816">Tricarboxylic acid cycle</keyword>
<dbReference type="HAMAP" id="MF_00487">
    <property type="entry name" value="Malate_dehydrog_3"/>
    <property type="match status" value="1"/>
</dbReference>
<dbReference type="EC" id="1.1.1.37" evidence="4"/>
<evidence type="ECO:0000256" key="7">
    <source>
        <dbReference type="PIRSR" id="PIRSR000102-3"/>
    </source>
</evidence>
<dbReference type="Gene3D" id="3.90.110.10">
    <property type="entry name" value="Lactate dehydrogenase/glycoside hydrolase, family 4, C-terminal"/>
    <property type="match status" value="1"/>
</dbReference>
<dbReference type="SUPFAM" id="SSF56327">
    <property type="entry name" value="LDH C-terminal domain-like"/>
    <property type="match status" value="1"/>
</dbReference>
<dbReference type="PANTHER" id="PTHR43128:SF16">
    <property type="entry name" value="L-LACTATE DEHYDROGENASE"/>
    <property type="match status" value="1"/>
</dbReference>
<feature type="binding site" evidence="4 6">
    <location>
        <position position="82"/>
    </location>
    <ligand>
        <name>substrate</name>
    </ligand>
</feature>
<dbReference type="GO" id="GO:0030060">
    <property type="term" value="F:L-malate dehydrogenase (NAD+) activity"/>
    <property type="evidence" value="ECO:0007669"/>
    <property type="project" value="UniProtKB-UniRule"/>
</dbReference>
<dbReference type="PRINTS" id="PR00086">
    <property type="entry name" value="LLDHDRGNASE"/>
</dbReference>
<reference evidence="11" key="1">
    <citation type="submission" date="2018-03" db="EMBL/GenBank/DDBJ databases">
        <authorList>
            <person name="Zecchin S."/>
        </authorList>
    </citation>
    <scope>NUCLEOTIDE SEQUENCE [LARGE SCALE GENOMIC DNA]</scope>
</reference>
<dbReference type="FunFam" id="3.90.110.10:FF:000004">
    <property type="entry name" value="Malate dehydrogenase"/>
    <property type="match status" value="1"/>
</dbReference>
<protein>
    <recommendedName>
        <fullName evidence="4">Malate dehydrogenase</fullName>
        <ecNumber evidence="4">1.1.1.37</ecNumber>
    </recommendedName>
</protein>
<evidence type="ECO:0000256" key="2">
    <source>
        <dbReference type="ARBA" id="ARBA00023002"/>
    </source>
</evidence>
<sequence>MKTKVSIIGAGHVGATAAHLIFQSGLADIVLYDIMQGTPQGKALDLMEAAPLWGISSSAFGTNDLADTAGSAVVVVTAGLPRKPGMSRDDLLLANKEIITNVVGETSRISPECIFIIVTNPMDIMTHVAWKASGFSPQKVMGMGGVLDASRFRTFIAMELGVSPQDVEAMVMGGHGDLMVPLPRFTTVKGVPLPELLPHERIEELIRRTRNGGAEIVALLKTGSAYYAPAASVFEMVRSIVLDQKRVLPCAAYLNGEYGVSGFFVGVPVILGGKGVEKIIELRLTDGEKAEFTKSAASVKELLENQRLT</sequence>
<dbReference type="InterPro" id="IPR036291">
    <property type="entry name" value="NAD(P)-bd_dom_sf"/>
</dbReference>
<evidence type="ECO:0000256" key="6">
    <source>
        <dbReference type="PIRSR" id="PIRSR000102-2"/>
    </source>
</evidence>
<feature type="active site" description="Proton acceptor" evidence="4 5">
    <location>
        <position position="175"/>
    </location>
</feature>
<evidence type="ECO:0000256" key="3">
    <source>
        <dbReference type="ARBA" id="ARBA00023027"/>
    </source>
</evidence>
<dbReference type="NCBIfam" id="TIGR01763">
    <property type="entry name" value="MalateDH_bact"/>
    <property type="match status" value="1"/>
</dbReference>
<dbReference type="GO" id="GO:0006099">
    <property type="term" value="P:tricarboxylic acid cycle"/>
    <property type="evidence" value="ECO:0007669"/>
    <property type="project" value="UniProtKB-UniRule"/>
</dbReference>